<comment type="subcellular location">
    <subcellularLocation>
        <location evidence="1">Endomembrane system</location>
        <topology evidence="1">Peripheral membrane protein</topology>
    </subcellularLocation>
</comment>
<evidence type="ECO:0000259" key="8">
    <source>
        <dbReference type="PROSITE" id="PS50089"/>
    </source>
</evidence>
<dbReference type="GO" id="GO:0005768">
    <property type="term" value="C:endosome"/>
    <property type="evidence" value="ECO:0007669"/>
    <property type="project" value="TreeGrafter"/>
</dbReference>
<evidence type="ECO:0000256" key="3">
    <source>
        <dbReference type="ARBA" id="ARBA00022723"/>
    </source>
</evidence>
<evidence type="ECO:0000256" key="4">
    <source>
        <dbReference type="ARBA" id="ARBA00022771"/>
    </source>
</evidence>
<dbReference type="Proteomes" id="UP000324800">
    <property type="component" value="Unassembled WGS sequence"/>
</dbReference>
<dbReference type="PANTHER" id="PTHR23323:SF24">
    <property type="entry name" value="VACUOLAR PROTEIN SORTING-ASSOCIATED PROTEIN 11 HOMOLOG"/>
    <property type="match status" value="1"/>
</dbReference>
<dbReference type="Pfam" id="PF23356">
    <property type="entry name" value="TPR_PEP5_VPS11"/>
    <property type="match status" value="2"/>
</dbReference>
<feature type="domain" description="RING-type" evidence="8">
    <location>
        <begin position="672"/>
        <end position="706"/>
    </location>
</feature>
<dbReference type="GO" id="GO:0008270">
    <property type="term" value="F:zinc ion binding"/>
    <property type="evidence" value="ECO:0007669"/>
    <property type="project" value="UniProtKB-KW"/>
</dbReference>
<dbReference type="OrthoDB" id="26184at2759"/>
<evidence type="ECO:0000256" key="2">
    <source>
        <dbReference type="ARBA" id="ARBA00007070"/>
    </source>
</evidence>
<proteinExistence type="inferred from homology"/>
<evidence type="ECO:0000256" key="6">
    <source>
        <dbReference type="ARBA" id="ARBA00023136"/>
    </source>
</evidence>
<sequence>MSPSAAQQLLQQVTGVKILGQVVAVSQAFGGIAILTHSNVTSQQKQLYQKIGTVIGQPIITNIVQNSSPTISTQSNIASNTQQNQYYQQYTPSYSSQSLLQVSPREIALIRRDYGDQLLERGDTQSALEEYVKTIPYVEPGCIIAKLTARHEVSVLMQYLLKLHTFGVNQNNTNFIPGQLLPPPVSSLTSQISMSPQTSQLTTNSSHTPIFTPVTLQSPIQRVPMTLATPNHTTLLINCFTELSDQKALDQFLNANSTTFLFDVDTAIRVCFQAGFEKQALQLADSAHRHDWAMRIILEGKIGGKEREVEKIREKDQIEKNSSNVINSIGSIDGNQTPTSTAVLNVIERIRKLSNLQQRENAILKYGKQLLDYKPIETTGLLIDMCTTGITDQKNQQQSSQSQQIEQIHTPTKIDSVIHLFVQQPAMLIIFLSTCQKFNPEQSKTYKFHTYSIIPNSNPYPMKHTIYINKYKAMMIYDVPSVLEICKHYNFRWGVLFLYGRVKAYRDILRYYMGMNMSEQAPWEQGLRSDEMDEEERYRAIVETCEAHGGTREGEFNDPRLWNEALTYLSSLHASKGECTTEVRDQYIRILLQKVRSVKDLPPLPILQILSSNPEITIGTAIQFINSCLFDAELKINDVQQQCEKIRSDVGKRNRETRALRNITQVFDIGNCTHCNQRLEVPCIHFFCGHSFHTHCLMDESQCNECASHIRDVKMRMAAVRRRVAQSSAENRIGAGAGSSNQQQSQLYPSISMGNLWGLGSSSSSGILPQIQSQTNISQPQSGLSSQSQNQQGEFDQFMNEVGEGGFPVIVNYFSKGLLNKALCAAEDIEAAEKTAQIQQQDR</sequence>
<dbReference type="EMBL" id="SNRW01003768">
    <property type="protein sequence ID" value="KAA6388962.1"/>
    <property type="molecule type" value="Genomic_DNA"/>
</dbReference>
<comment type="caution">
    <text evidence="9">The sequence shown here is derived from an EMBL/GenBank/DDBJ whole genome shotgun (WGS) entry which is preliminary data.</text>
</comment>
<dbReference type="GO" id="GO:0030674">
    <property type="term" value="F:protein-macromolecule adaptor activity"/>
    <property type="evidence" value="ECO:0007669"/>
    <property type="project" value="TreeGrafter"/>
</dbReference>
<gene>
    <name evidence="9" type="ORF">EZS28_015512</name>
</gene>
<dbReference type="GO" id="GO:0048284">
    <property type="term" value="P:organelle fusion"/>
    <property type="evidence" value="ECO:0007669"/>
    <property type="project" value="TreeGrafter"/>
</dbReference>
<dbReference type="GO" id="GO:0007032">
    <property type="term" value="P:endosome organization"/>
    <property type="evidence" value="ECO:0007669"/>
    <property type="project" value="TreeGrafter"/>
</dbReference>
<dbReference type="GO" id="GO:0006904">
    <property type="term" value="P:vesicle docking involved in exocytosis"/>
    <property type="evidence" value="ECO:0007669"/>
    <property type="project" value="TreeGrafter"/>
</dbReference>
<keyword evidence="3" id="KW-0479">Metal-binding</keyword>
<evidence type="ECO:0000313" key="9">
    <source>
        <dbReference type="EMBL" id="KAA6388962.1"/>
    </source>
</evidence>
<evidence type="ECO:0000256" key="7">
    <source>
        <dbReference type="PROSITE-ProRule" id="PRU00175"/>
    </source>
</evidence>
<dbReference type="InterPro" id="IPR057308">
    <property type="entry name" value="CHCR_PEP5_VPS11"/>
</dbReference>
<dbReference type="InterPro" id="IPR001841">
    <property type="entry name" value="Znf_RING"/>
</dbReference>
<evidence type="ECO:0000313" key="10">
    <source>
        <dbReference type="Proteomes" id="UP000324800"/>
    </source>
</evidence>
<keyword evidence="6" id="KW-0472">Membrane</keyword>
<reference evidence="9 10" key="1">
    <citation type="submission" date="2019-03" db="EMBL/GenBank/DDBJ databases">
        <title>Single cell metagenomics reveals metabolic interactions within the superorganism composed of flagellate Streblomastix strix and complex community of Bacteroidetes bacteria on its surface.</title>
        <authorList>
            <person name="Treitli S.C."/>
            <person name="Kolisko M."/>
            <person name="Husnik F."/>
            <person name="Keeling P."/>
            <person name="Hampl V."/>
        </authorList>
    </citation>
    <scope>NUCLEOTIDE SEQUENCE [LARGE SCALE GENOMIC DNA]</scope>
    <source>
        <strain evidence="9">ST1C</strain>
    </source>
</reference>
<dbReference type="PANTHER" id="PTHR23323">
    <property type="entry name" value="VACUOLAR PROTEIN SORTING-ASSOCIATED PROTEIN"/>
    <property type="match status" value="1"/>
</dbReference>
<name>A0A5J4W2T6_9EUKA</name>
<dbReference type="AlphaFoldDB" id="A0A5J4W2T6"/>
<dbReference type="PROSITE" id="PS50089">
    <property type="entry name" value="ZF_RING_2"/>
    <property type="match status" value="1"/>
</dbReference>
<keyword evidence="5" id="KW-0862">Zinc</keyword>
<organism evidence="9 10">
    <name type="scientific">Streblomastix strix</name>
    <dbReference type="NCBI Taxonomy" id="222440"/>
    <lineage>
        <taxon>Eukaryota</taxon>
        <taxon>Metamonada</taxon>
        <taxon>Preaxostyla</taxon>
        <taxon>Oxymonadida</taxon>
        <taxon>Streblomastigidae</taxon>
        <taxon>Streblomastix</taxon>
    </lineage>
</organism>
<protein>
    <submittedName>
        <fullName evidence="9">Putative vacuolar protein sorting-associated protein 11</fullName>
    </submittedName>
</protein>
<dbReference type="CDD" id="cd16688">
    <property type="entry name" value="RING-H2_Vps11"/>
    <property type="match status" value="1"/>
</dbReference>
<evidence type="ECO:0000256" key="5">
    <source>
        <dbReference type="ARBA" id="ARBA00022833"/>
    </source>
</evidence>
<dbReference type="GO" id="GO:0030897">
    <property type="term" value="C:HOPS complex"/>
    <property type="evidence" value="ECO:0007669"/>
    <property type="project" value="TreeGrafter"/>
</dbReference>
<keyword evidence="4 7" id="KW-0863">Zinc-finger</keyword>
<dbReference type="GO" id="GO:0007033">
    <property type="term" value="P:vacuole organization"/>
    <property type="evidence" value="ECO:0007669"/>
    <property type="project" value="TreeGrafter"/>
</dbReference>
<accession>A0A5J4W2T6</accession>
<evidence type="ECO:0000256" key="1">
    <source>
        <dbReference type="ARBA" id="ARBA00004184"/>
    </source>
</evidence>
<comment type="similarity">
    <text evidence="2">Belongs to the VPS11 family.</text>
</comment>